<feature type="transmembrane region" description="Helical" evidence="7">
    <location>
        <begin position="88"/>
        <end position="113"/>
    </location>
</feature>
<name>A0A381WLA7_9ZZZZ</name>
<feature type="transmembrane region" description="Helical" evidence="7">
    <location>
        <begin position="217"/>
        <end position="234"/>
    </location>
</feature>
<evidence type="ECO:0000256" key="5">
    <source>
        <dbReference type="ARBA" id="ARBA00022989"/>
    </source>
</evidence>
<feature type="non-terminal residue" evidence="8">
    <location>
        <position position="1"/>
    </location>
</feature>
<keyword evidence="5 7" id="KW-1133">Transmembrane helix</keyword>
<evidence type="ECO:0000256" key="7">
    <source>
        <dbReference type="SAM" id="Phobius"/>
    </source>
</evidence>
<proteinExistence type="inferred from homology"/>
<dbReference type="GO" id="GO:0022857">
    <property type="term" value="F:transmembrane transporter activity"/>
    <property type="evidence" value="ECO:0007669"/>
    <property type="project" value="InterPro"/>
</dbReference>
<keyword evidence="4 7" id="KW-0812">Transmembrane</keyword>
<evidence type="ECO:0008006" key="9">
    <source>
        <dbReference type="Google" id="ProtNLM"/>
    </source>
</evidence>
<feature type="transmembrane region" description="Helical" evidence="7">
    <location>
        <begin position="6"/>
        <end position="23"/>
    </location>
</feature>
<reference evidence="8" key="1">
    <citation type="submission" date="2018-05" db="EMBL/GenBank/DDBJ databases">
        <authorList>
            <person name="Lanie J.A."/>
            <person name="Ng W.-L."/>
            <person name="Kazmierczak K.M."/>
            <person name="Andrzejewski T.M."/>
            <person name="Davidsen T.M."/>
            <person name="Wayne K.J."/>
            <person name="Tettelin H."/>
            <person name="Glass J.I."/>
            <person name="Rusch D."/>
            <person name="Podicherti R."/>
            <person name="Tsui H.-C.T."/>
            <person name="Winkler M.E."/>
        </authorList>
    </citation>
    <scope>NUCLEOTIDE SEQUENCE</scope>
</reference>
<dbReference type="PROSITE" id="PS50283">
    <property type="entry name" value="NA_SOLUT_SYMP_3"/>
    <property type="match status" value="1"/>
</dbReference>
<keyword evidence="3" id="KW-0813">Transport</keyword>
<evidence type="ECO:0000256" key="6">
    <source>
        <dbReference type="ARBA" id="ARBA00023136"/>
    </source>
</evidence>
<dbReference type="AlphaFoldDB" id="A0A381WLA7"/>
<dbReference type="Gene3D" id="1.20.1730.10">
    <property type="entry name" value="Sodium/glucose cotransporter"/>
    <property type="match status" value="1"/>
</dbReference>
<dbReference type="GO" id="GO:0005886">
    <property type="term" value="C:plasma membrane"/>
    <property type="evidence" value="ECO:0007669"/>
    <property type="project" value="TreeGrafter"/>
</dbReference>
<feature type="transmembrane region" description="Helical" evidence="7">
    <location>
        <begin position="162"/>
        <end position="184"/>
    </location>
</feature>
<organism evidence="8">
    <name type="scientific">marine metagenome</name>
    <dbReference type="NCBI Taxonomy" id="408172"/>
    <lineage>
        <taxon>unclassified sequences</taxon>
        <taxon>metagenomes</taxon>
        <taxon>ecological metagenomes</taxon>
    </lineage>
</organism>
<dbReference type="InterPro" id="IPR050277">
    <property type="entry name" value="Sodium:Solute_Symporter"/>
</dbReference>
<evidence type="ECO:0000313" key="8">
    <source>
        <dbReference type="EMBL" id="SVA53212.1"/>
    </source>
</evidence>
<dbReference type="Pfam" id="PF00474">
    <property type="entry name" value="SSF"/>
    <property type="match status" value="1"/>
</dbReference>
<accession>A0A381WLA7</accession>
<dbReference type="InterPro" id="IPR038377">
    <property type="entry name" value="Na/Glc_symporter_sf"/>
</dbReference>
<feature type="transmembrane region" description="Helical" evidence="7">
    <location>
        <begin position="44"/>
        <end position="68"/>
    </location>
</feature>
<protein>
    <recommendedName>
        <fullName evidence="9">Sodium:solute symporter family protein</fullName>
    </recommendedName>
</protein>
<feature type="transmembrane region" description="Helical" evidence="7">
    <location>
        <begin position="191"/>
        <end position="211"/>
    </location>
</feature>
<gene>
    <name evidence="8" type="ORF">METZ01_LOCUS106066</name>
</gene>
<dbReference type="PANTHER" id="PTHR48086">
    <property type="entry name" value="SODIUM/PROLINE SYMPORTER-RELATED"/>
    <property type="match status" value="1"/>
</dbReference>
<evidence type="ECO:0000256" key="3">
    <source>
        <dbReference type="ARBA" id="ARBA00022448"/>
    </source>
</evidence>
<dbReference type="PANTHER" id="PTHR48086:SF7">
    <property type="entry name" value="SODIUM-SOLUTE SYMPORTER-RELATED"/>
    <property type="match status" value="1"/>
</dbReference>
<comment type="similarity">
    <text evidence="2">Belongs to the sodium:solute symporter (SSF) (TC 2.A.21) family.</text>
</comment>
<dbReference type="InterPro" id="IPR001734">
    <property type="entry name" value="Na/solute_symporter"/>
</dbReference>
<evidence type="ECO:0000256" key="4">
    <source>
        <dbReference type="ARBA" id="ARBA00022692"/>
    </source>
</evidence>
<feature type="transmembrane region" description="Helical" evidence="7">
    <location>
        <begin position="134"/>
        <end position="156"/>
    </location>
</feature>
<sequence>STLKEWLWFVQAVMVIGVGNIASQDLMQRAFGARTESVAQWSMYLAAVVYMTIAMLPVLFGIAGKVLLPDIADPELVLPSLGMAYLHPFAMALFTGAMFSALMSSADGGLLAPASIFSENILRVARPDLTDRQLLWATRGAIVVVGMAGLMTALFFQNVYELMVKSFSILFVGLIIPMTAAIYWQRCNGPAAVASLVTGMVGWLTFEWLGTTYPPDLMAAAIGLVTLVVVTLTTSNRVAPLPLADIDGQQIAYRDRLGTLAFPRLGASE</sequence>
<evidence type="ECO:0000256" key="2">
    <source>
        <dbReference type="ARBA" id="ARBA00006434"/>
    </source>
</evidence>
<comment type="subcellular location">
    <subcellularLocation>
        <location evidence="1">Membrane</location>
        <topology evidence="1">Multi-pass membrane protein</topology>
    </subcellularLocation>
</comment>
<dbReference type="EMBL" id="UINC01012150">
    <property type="protein sequence ID" value="SVA53212.1"/>
    <property type="molecule type" value="Genomic_DNA"/>
</dbReference>
<evidence type="ECO:0000256" key="1">
    <source>
        <dbReference type="ARBA" id="ARBA00004141"/>
    </source>
</evidence>
<keyword evidence="6 7" id="KW-0472">Membrane</keyword>